<evidence type="ECO:0000259" key="7">
    <source>
        <dbReference type="PROSITE" id="PS50112"/>
    </source>
</evidence>
<dbReference type="Gene3D" id="3.30.450.20">
    <property type="entry name" value="PAS domain"/>
    <property type="match status" value="2"/>
</dbReference>
<dbReference type="Pfam" id="PF08448">
    <property type="entry name" value="PAS_4"/>
    <property type="match status" value="1"/>
</dbReference>
<dbReference type="CDD" id="cd01948">
    <property type="entry name" value="EAL"/>
    <property type="match status" value="1"/>
</dbReference>
<dbReference type="SMART" id="SM00086">
    <property type="entry name" value="PAC"/>
    <property type="match status" value="2"/>
</dbReference>
<evidence type="ECO:0000259" key="8">
    <source>
        <dbReference type="PROSITE" id="PS50113"/>
    </source>
</evidence>
<dbReference type="InterPro" id="IPR000014">
    <property type="entry name" value="PAS"/>
</dbReference>
<comment type="cofactor">
    <cofactor evidence="1">
        <name>Mg(2+)</name>
        <dbReference type="ChEBI" id="CHEBI:18420"/>
    </cofactor>
</comment>
<dbReference type="Pfam" id="PF00563">
    <property type="entry name" value="EAL"/>
    <property type="match status" value="1"/>
</dbReference>
<organism evidence="11 12">
    <name type="scientific">Pseudomonas thivervalensis</name>
    <dbReference type="NCBI Taxonomy" id="86265"/>
    <lineage>
        <taxon>Bacteria</taxon>
        <taxon>Pseudomonadati</taxon>
        <taxon>Pseudomonadota</taxon>
        <taxon>Gammaproteobacteria</taxon>
        <taxon>Pseudomonadales</taxon>
        <taxon>Pseudomonadaceae</taxon>
        <taxon>Pseudomonas</taxon>
    </lineage>
</organism>
<dbReference type="InterPro" id="IPR013656">
    <property type="entry name" value="PAS_4"/>
</dbReference>
<dbReference type="NCBIfam" id="TIGR00254">
    <property type="entry name" value="GGDEF"/>
    <property type="match status" value="1"/>
</dbReference>
<dbReference type="SMART" id="SM00091">
    <property type="entry name" value="PAS"/>
    <property type="match status" value="1"/>
</dbReference>
<dbReference type="SUPFAM" id="SSF141868">
    <property type="entry name" value="EAL domain-like"/>
    <property type="match status" value="1"/>
</dbReference>
<dbReference type="GO" id="GO:0071732">
    <property type="term" value="P:cellular response to nitric oxide"/>
    <property type="evidence" value="ECO:0007669"/>
    <property type="project" value="UniProtKB-ARBA"/>
</dbReference>
<dbReference type="AlphaFoldDB" id="A0A2Z4Z8Y1"/>
<dbReference type="GO" id="GO:0071111">
    <property type="term" value="F:cyclic-guanylate-specific phosphodiesterase activity"/>
    <property type="evidence" value="ECO:0007669"/>
    <property type="project" value="UniProtKB-EC"/>
</dbReference>
<dbReference type="PROSITE" id="PS50112">
    <property type="entry name" value="PAS"/>
    <property type="match status" value="1"/>
</dbReference>
<dbReference type="InterPro" id="IPR052155">
    <property type="entry name" value="Biofilm_reg_signaling"/>
</dbReference>
<keyword evidence="12" id="KW-1185">Reference proteome</keyword>
<dbReference type="Gene3D" id="3.20.20.450">
    <property type="entry name" value="EAL domain"/>
    <property type="match status" value="1"/>
</dbReference>
<dbReference type="PROSITE" id="PS50887">
    <property type="entry name" value="GGDEF"/>
    <property type="match status" value="1"/>
</dbReference>
<reference evidence="12" key="1">
    <citation type="journal article" date="2021" name="Front. Microbiol.">
        <title>Genomic Analysis of the 1-Aminocyclopropane-1-Carboxylate Deaminase-Producing Pseudomonas thivervalensis SC5 Reveals Its Multifaceted Roles in Soil and in Beneficial Interactions With Plants.</title>
        <authorList>
            <person name="Nascimento F.X."/>
            <person name="Uron P."/>
            <person name="Glick B.R."/>
            <person name="Giachini A."/>
            <person name="Rossi M.J."/>
        </authorList>
    </citation>
    <scope>NUCLEOTIDE SEQUENCE [LARGE SCALE GENOMIC DNA]</scope>
    <source>
        <strain evidence="12">PLM3</strain>
    </source>
</reference>
<evidence type="ECO:0000313" key="11">
    <source>
        <dbReference type="EMBL" id="AXA60073.1"/>
    </source>
</evidence>
<dbReference type="SMART" id="SM00267">
    <property type="entry name" value="GGDEF"/>
    <property type="match status" value="1"/>
</dbReference>
<dbReference type="InterPro" id="IPR035919">
    <property type="entry name" value="EAL_sf"/>
</dbReference>
<dbReference type="SUPFAM" id="SSF55785">
    <property type="entry name" value="PYP-like sensor domain (PAS domain)"/>
    <property type="match status" value="2"/>
</dbReference>
<feature type="domain" description="GGDEF" evidence="10">
    <location>
        <begin position="312"/>
        <end position="445"/>
    </location>
</feature>
<gene>
    <name evidence="11" type="ORF">CEQ51_08310</name>
</gene>
<accession>A0A2Z4Z8Y1</accession>
<dbReference type="PROSITE" id="PS50883">
    <property type="entry name" value="EAL"/>
    <property type="match status" value="1"/>
</dbReference>
<dbReference type="InterPro" id="IPR000700">
    <property type="entry name" value="PAS-assoc_C"/>
</dbReference>
<dbReference type="FunFam" id="3.20.20.450:FF:000001">
    <property type="entry name" value="Cyclic di-GMP phosphodiesterase yahA"/>
    <property type="match status" value="1"/>
</dbReference>
<evidence type="ECO:0000256" key="2">
    <source>
        <dbReference type="ARBA" id="ARBA00004533"/>
    </source>
</evidence>
<keyword evidence="5" id="KW-0808">Transferase</keyword>
<dbReference type="CDD" id="cd01949">
    <property type="entry name" value="GGDEF"/>
    <property type="match status" value="1"/>
</dbReference>
<feature type="domain" description="PAC" evidence="8">
    <location>
        <begin position="225"/>
        <end position="280"/>
    </location>
</feature>
<dbReference type="PANTHER" id="PTHR44757:SF2">
    <property type="entry name" value="BIOFILM ARCHITECTURE MAINTENANCE PROTEIN MBAA"/>
    <property type="match status" value="1"/>
</dbReference>
<evidence type="ECO:0000313" key="12">
    <source>
        <dbReference type="Proteomes" id="UP000251666"/>
    </source>
</evidence>
<evidence type="ECO:0000256" key="1">
    <source>
        <dbReference type="ARBA" id="ARBA00001946"/>
    </source>
</evidence>
<evidence type="ECO:0000256" key="4">
    <source>
        <dbReference type="ARBA" id="ARBA00022636"/>
    </source>
</evidence>
<comment type="catalytic activity">
    <reaction evidence="6">
        <text>3',3'-c-di-GMP + H2O = 5'-phosphoguanylyl(3'-&gt;5')guanosine + H(+)</text>
        <dbReference type="Rhea" id="RHEA:24902"/>
        <dbReference type="ChEBI" id="CHEBI:15377"/>
        <dbReference type="ChEBI" id="CHEBI:15378"/>
        <dbReference type="ChEBI" id="CHEBI:58754"/>
        <dbReference type="ChEBI" id="CHEBI:58805"/>
        <dbReference type="EC" id="3.1.4.52"/>
    </reaction>
    <physiologicalReaction direction="left-to-right" evidence="6">
        <dbReference type="Rhea" id="RHEA:24903"/>
    </physiologicalReaction>
</comment>
<feature type="domain" description="PAC" evidence="8">
    <location>
        <begin position="106"/>
        <end position="160"/>
    </location>
</feature>
<dbReference type="Pfam" id="PF00990">
    <property type="entry name" value="GGDEF"/>
    <property type="match status" value="1"/>
</dbReference>
<evidence type="ECO:0000256" key="5">
    <source>
        <dbReference type="ARBA" id="ARBA00022777"/>
    </source>
</evidence>
<evidence type="ECO:0000256" key="6">
    <source>
        <dbReference type="ARBA" id="ARBA00051114"/>
    </source>
</evidence>
<feature type="domain" description="EAL" evidence="9">
    <location>
        <begin position="454"/>
        <end position="709"/>
    </location>
</feature>
<dbReference type="InterPro" id="IPR000160">
    <property type="entry name" value="GGDEF_dom"/>
</dbReference>
<dbReference type="InterPro" id="IPR043128">
    <property type="entry name" value="Rev_trsase/Diguanyl_cyclase"/>
</dbReference>
<keyword evidence="5" id="KW-0418">Kinase</keyword>
<dbReference type="NCBIfam" id="TIGR00229">
    <property type="entry name" value="sensory_box"/>
    <property type="match status" value="1"/>
</dbReference>
<dbReference type="EC" id="3.1.4.52" evidence="3"/>
<dbReference type="InterPro" id="IPR001610">
    <property type="entry name" value="PAC"/>
</dbReference>
<dbReference type="GO" id="GO:0005886">
    <property type="term" value="C:plasma membrane"/>
    <property type="evidence" value="ECO:0007669"/>
    <property type="project" value="UniProtKB-SubCell"/>
</dbReference>
<dbReference type="SMART" id="SM00052">
    <property type="entry name" value="EAL"/>
    <property type="match status" value="1"/>
</dbReference>
<sequence>MNEELPSLSLDDGTPCGEQAASCARLVREAFESAADFRAFRALAENTPDTIARYDCQAQRTYANPAFARMVGVPAAELLGKKPSQSGIPQMLAYEAALLDAARSGQPTEYELSWTGAGGHLITSQIRLVPECGADGGVISVLAVGRDISEFKATERHLEQAEAMARLGHWQLDYRPGSLRLSAQLCRMLDKPRDWAPTQSDLLSMLALKDRRRVLERLCQARSERSTFLTLEYCVAVGGRSLHLHSDMNIEYDADGRLLQALGTVQDVSELKAYQRRLHALAFYDALTELPNRELFRERLQQALAESGRSGRQVVVAVLDLDNFKVVNDTFGHGAGDELLRETAARLRRFVCGNDSVARLGGDEFALILTKLTDTMDLEDVGKRILQAITGIYRIQEREVFVSGSLGISRSPTDAHTISELLQYADSAMYHAKAHGRNNVQLYSPRLTQRSTERQTLAVSLRHALHNGELALHYQPQIDLASGRVIGAEALLRWNHPEHGQVSPDTFIPIAEETGLIVSIGEWVLNQACRFAATWNREGRCPPLKIAVNLSPRQFQMNDLLASVQAILQKTRCEPGWLALEITEGLLLENSEAVRETLEQLSAMGISIAIDDFGTGYSALGYLSRFPIETLKIDRSFIHDIEHNRDSAELVKAIISMAHSLRLSLIAEGVEEVSQQAFLQRYGCHSAQGWLYGKAVSQEDFGQLSLLHAPEP</sequence>
<evidence type="ECO:0000259" key="10">
    <source>
        <dbReference type="PROSITE" id="PS50887"/>
    </source>
</evidence>
<proteinExistence type="predicted"/>
<dbReference type="InterPro" id="IPR035965">
    <property type="entry name" value="PAS-like_dom_sf"/>
</dbReference>
<evidence type="ECO:0000256" key="3">
    <source>
        <dbReference type="ARBA" id="ARBA00012282"/>
    </source>
</evidence>
<dbReference type="PANTHER" id="PTHR44757">
    <property type="entry name" value="DIGUANYLATE CYCLASE DGCP"/>
    <property type="match status" value="1"/>
</dbReference>
<dbReference type="RefSeq" id="WP_252997474.1">
    <property type="nucleotide sequence ID" value="NZ_CP022201.1"/>
</dbReference>
<dbReference type="FunFam" id="3.30.70.270:FF:000001">
    <property type="entry name" value="Diguanylate cyclase domain protein"/>
    <property type="match status" value="1"/>
</dbReference>
<dbReference type="Proteomes" id="UP000251666">
    <property type="component" value="Chromosome"/>
</dbReference>
<feature type="domain" description="PAS" evidence="7">
    <location>
        <begin position="36"/>
        <end position="81"/>
    </location>
</feature>
<dbReference type="InterPro" id="IPR029787">
    <property type="entry name" value="Nucleotide_cyclase"/>
</dbReference>
<evidence type="ECO:0000259" key="9">
    <source>
        <dbReference type="PROSITE" id="PS50883"/>
    </source>
</evidence>
<dbReference type="PROSITE" id="PS50113">
    <property type="entry name" value="PAC"/>
    <property type="match status" value="2"/>
</dbReference>
<keyword evidence="4" id="KW-0973">c-di-GMP</keyword>
<name>A0A2Z4Z8Y1_9PSED</name>
<dbReference type="EMBL" id="CP022202">
    <property type="protein sequence ID" value="AXA60073.1"/>
    <property type="molecule type" value="Genomic_DNA"/>
</dbReference>
<dbReference type="CDD" id="cd00130">
    <property type="entry name" value="PAS"/>
    <property type="match status" value="1"/>
</dbReference>
<dbReference type="KEGG" id="pthv:CE140_08470"/>
<dbReference type="Gene3D" id="3.30.70.270">
    <property type="match status" value="1"/>
</dbReference>
<dbReference type="InterPro" id="IPR001633">
    <property type="entry name" value="EAL_dom"/>
</dbReference>
<dbReference type="GO" id="GO:0016301">
    <property type="term" value="F:kinase activity"/>
    <property type="evidence" value="ECO:0007669"/>
    <property type="project" value="UniProtKB-KW"/>
</dbReference>
<protein>
    <recommendedName>
        <fullName evidence="3">cyclic-guanylate-specific phosphodiesterase</fullName>
        <ecNumber evidence="3">3.1.4.52</ecNumber>
    </recommendedName>
</protein>
<dbReference type="SUPFAM" id="SSF55073">
    <property type="entry name" value="Nucleotide cyclase"/>
    <property type="match status" value="1"/>
</dbReference>
<comment type="subcellular location">
    <subcellularLocation>
        <location evidence="2">Cell inner membrane</location>
    </subcellularLocation>
</comment>